<dbReference type="PANTHER" id="PTHR13094:SF1">
    <property type="entry name" value="NADH DEHYDROGENASE [UBIQUINONE] 1 BETA SUBCOMPLEX SUBUNIT 10"/>
    <property type="match status" value="1"/>
</dbReference>
<dbReference type="SMR" id="A0A482XD73"/>
<evidence type="ECO:0000313" key="11">
    <source>
        <dbReference type="Proteomes" id="UP000291343"/>
    </source>
</evidence>
<evidence type="ECO:0000256" key="6">
    <source>
        <dbReference type="ARBA" id="ARBA00022792"/>
    </source>
</evidence>
<dbReference type="PANTHER" id="PTHR13094">
    <property type="entry name" value="NADH-UBIQUINONE OXIDOREDUCTASE PDSW SUBUNIT"/>
    <property type="match status" value="1"/>
</dbReference>
<evidence type="ECO:0000256" key="7">
    <source>
        <dbReference type="ARBA" id="ARBA00022982"/>
    </source>
</evidence>
<reference evidence="10 11" key="1">
    <citation type="journal article" date="2017" name="Gigascience">
        <title>Genome sequence of the small brown planthopper, Laodelphax striatellus.</title>
        <authorList>
            <person name="Zhu J."/>
            <person name="Jiang F."/>
            <person name="Wang X."/>
            <person name="Yang P."/>
            <person name="Bao Y."/>
            <person name="Zhao W."/>
            <person name="Wang W."/>
            <person name="Lu H."/>
            <person name="Wang Q."/>
            <person name="Cui N."/>
            <person name="Li J."/>
            <person name="Chen X."/>
            <person name="Luo L."/>
            <person name="Yu J."/>
            <person name="Kang L."/>
            <person name="Cui F."/>
        </authorList>
    </citation>
    <scope>NUCLEOTIDE SEQUENCE [LARGE SCALE GENOMIC DNA]</scope>
    <source>
        <strain evidence="10">Lst14</strain>
    </source>
</reference>
<keyword evidence="6" id="KW-0999">Mitochondrion inner membrane</keyword>
<keyword evidence="7" id="KW-0249">Electron transport</keyword>
<protein>
    <recommendedName>
        <fullName evidence="3">NADH dehydrogenase [ubiquinone] 1 beta subcomplex subunit 10</fullName>
    </recommendedName>
</protein>
<dbReference type="InParanoid" id="A0A482XD73"/>
<evidence type="ECO:0000256" key="2">
    <source>
        <dbReference type="ARBA" id="ARBA00008317"/>
    </source>
</evidence>
<keyword evidence="5" id="KW-0679">Respiratory chain</keyword>
<name>A0A482XD73_LAOST</name>
<dbReference type="GO" id="GO:0005743">
    <property type="term" value="C:mitochondrial inner membrane"/>
    <property type="evidence" value="ECO:0007669"/>
    <property type="project" value="UniProtKB-SubCell"/>
</dbReference>
<evidence type="ECO:0000313" key="10">
    <source>
        <dbReference type="EMBL" id="RZF43500.1"/>
    </source>
</evidence>
<dbReference type="Proteomes" id="UP000291343">
    <property type="component" value="Unassembled WGS sequence"/>
</dbReference>
<keyword evidence="9" id="KW-0472">Membrane</keyword>
<dbReference type="OrthoDB" id="6017729at2759"/>
<dbReference type="Pfam" id="PF10249">
    <property type="entry name" value="NDUFB10"/>
    <property type="match status" value="1"/>
</dbReference>
<dbReference type="FunCoup" id="A0A482XD73">
    <property type="interactions" value="1320"/>
</dbReference>
<sequence length="173" mass="20421">MTEEGKVKFPTSENLFVKSINGFIRLFEAPGDWFRKTVVEPNQQKYPYYHEKFRRVPTIDQCYDDDVICKFEADQQFLRDRKVDSEILHILRARVEDCFIYEGHEAQEKCKVLQDQYAEASTNWFTKYGDLGAYGKAEACYFKQKHRLIWERRHGEVGTGMKGQRNEETAAAE</sequence>
<evidence type="ECO:0000256" key="5">
    <source>
        <dbReference type="ARBA" id="ARBA00022660"/>
    </source>
</evidence>
<organism evidence="10 11">
    <name type="scientific">Laodelphax striatellus</name>
    <name type="common">Small brown planthopper</name>
    <name type="synonym">Delphax striatella</name>
    <dbReference type="NCBI Taxonomy" id="195883"/>
    <lineage>
        <taxon>Eukaryota</taxon>
        <taxon>Metazoa</taxon>
        <taxon>Ecdysozoa</taxon>
        <taxon>Arthropoda</taxon>
        <taxon>Hexapoda</taxon>
        <taxon>Insecta</taxon>
        <taxon>Pterygota</taxon>
        <taxon>Neoptera</taxon>
        <taxon>Paraneoptera</taxon>
        <taxon>Hemiptera</taxon>
        <taxon>Auchenorrhyncha</taxon>
        <taxon>Fulgoroidea</taxon>
        <taxon>Delphacidae</taxon>
        <taxon>Criomorphinae</taxon>
        <taxon>Laodelphax</taxon>
    </lineage>
</organism>
<proteinExistence type="inferred from homology"/>
<evidence type="ECO:0000256" key="1">
    <source>
        <dbReference type="ARBA" id="ARBA00004443"/>
    </source>
</evidence>
<keyword evidence="4" id="KW-0813">Transport</keyword>
<dbReference type="EMBL" id="QKKF02012713">
    <property type="protein sequence ID" value="RZF43500.1"/>
    <property type="molecule type" value="Genomic_DNA"/>
</dbReference>
<keyword evidence="8" id="KW-0496">Mitochondrion</keyword>
<evidence type="ECO:0000256" key="8">
    <source>
        <dbReference type="ARBA" id="ARBA00023128"/>
    </source>
</evidence>
<gene>
    <name evidence="10" type="ORF">LSTR_LSTR005236</name>
</gene>
<evidence type="ECO:0000256" key="3">
    <source>
        <dbReference type="ARBA" id="ARBA00014109"/>
    </source>
</evidence>
<keyword evidence="11" id="KW-1185">Reference proteome</keyword>
<evidence type="ECO:0000256" key="9">
    <source>
        <dbReference type="ARBA" id="ARBA00023136"/>
    </source>
</evidence>
<dbReference type="AlphaFoldDB" id="A0A482XD73"/>
<dbReference type="STRING" id="195883.A0A482XD73"/>
<accession>A0A482XD73</accession>
<comment type="similarity">
    <text evidence="2">Belongs to the complex I NDUFB10 subunit family.</text>
</comment>
<dbReference type="GO" id="GO:0045271">
    <property type="term" value="C:respiratory chain complex I"/>
    <property type="evidence" value="ECO:0007669"/>
    <property type="project" value="UniProtKB-ARBA"/>
</dbReference>
<dbReference type="InterPro" id="IPR019377">
    <property type="entry name" value="NADH_UbQ_OxRdtase_su10"/>
</dbReference>
<comment type="subcellular location">
    <subcellularLocation>
        <location evidence="1">Mitochondrion inner membrane</location>
        <topology evidence="1">Peripheral membrane protein</topology>
        <orientation evidence="1">Matrix side</orientation>
    </subcellularLocation>
</comment>
<evidence type="ECO:0000256" key="4">
    <source>
        <dbReference type="ARBA" id="ARBA00022448"/>
    </source>
</evidence>
<dbReference type="InterPro" id="IPR039993">
    <property type="entry name" value="NDUFB10"/>
</dbReference>
<comment type="caution">
    <text evidence="10">The sequence shown here is derived from an EMBL/GenBank/DDBJ whole genome shotgun (WGS) entry which is preliminary data.</text>
</comment>